<evidence type="ECO:0000256" key="3">
    <source>
        <dbReference type="ARBA" id="ARBA00023139"/>
    </source>
</evidence>
<feature type="transmembrane region" description="Helical" evidence="5">
    <location>
        <begin position="68"/>
        <end position="89"/>
    </location>
</feature>
<dbReference type="STRING" id="667128.HMPREF0621_1495"/>
<dbReference type="HOGENOM" id="CLU_1502095_0_0_6"/>
<evidence type="ECO:0000259" key="6">
    <source>
        <dbReference type="Pfam" id="PF09864"/>
    </source>
</evidence>
<dbReference type="InterPro" id="IPR018660">
    <property type="entry name" value="MliC"/>
</dbReference>
<evidence type="ECO:0000256" key="5">
    <source>
        <dbReference type="SAM" id="Phobius"/>
    </source>
</evidence>
<evidence type="ECO:0000256" key="4">
    <source>
        <dbReference type="ARBA" id="ARBA00023288"/>
    </source>
</evidence>
<name>C9PR71_9PAST</name>
<comment type="caution">
    <text evidence="7">The sequence shown here is derived from an EMBL/GenBank/DDBJ whole genome shotgun (WGS) entry which is preliminary data.</text>
</comment>
<feature type="domain" description="C-type lysozyme inhibitor" evidence="6">
    <location>
        <begin position="102"/>
        <end position="172"/>
    </location>
</feature>
<dbReference type="Pfam" id="PF09864">
    <property type="entry name" value="MliC"/>
    <property type="match status" value="1"/>
</dbReference>
<reference evidence="7 8" key="1">
    <citation type="submission" date="2009-10" db="EMBL/GenBank/DDBJ databases">
        <authorList>
            <person name="Muzny D."/>
            <person name="Qin X."/>
            <person name="Deng J."/>
            <person name="Jiang H."/>
            <person name="Liu Y."/>
            <person name="Qu J."/>
            <person name="Song X.-Z."/>
            <person name="Zhang L."/>
            <person name="Thornton R."/>
            <person name="Coyle M."/>
            <person name="Francisco L."/>
            <person name="Jackson L."/>
            <person name="Javaid M."/>
            <person name="Korchina V."/>
            <person name="Kovar C."/>
            <person name="Mata R."/>
            <person name="Mathew T."/>
            <person name="Ngo R."/>
            <person name="Nguyen L."/>
            <person name="Nguyen N."/>
            <person name="Okwuonu G."/>
            <person name="Ongeri F."/>
            <person name="Pham C."/>
            <person name="Simmons D."/>
            <person name="Wilczek-Boney K."/>
            <person name="Hale W."/>
            <person name="Jakkamsetti A."/>
            <person name="Pham P."/>
            <person name="Ruth R."/>
            <person name="San Lucas F."/>
            <person name="Warren J."/>
            <person name="Zhang J."/>
            <person name="Zhao Z."/>
            <person name="Zhou C."/>
            <person name="Zhu D."/>
            <person name="Lee S."/>
            <person name="Bess C."/>
            <person name="Blankenburg K."/>
            <person name="Forbes L."/>
            <person name="Fu Q."/>
            <person name="Gubbala S."/>
            <person name="Hirani K."/>
            <person name="Jayaseelan J.C."/>
            <person name="Lara F."/>
            <person name="Munidasa M."/>
            <person name="Palculict T."/>
            <person name="Patil S."/>
            <person name="Pu L.-L."/>
            <person name="Saada N."/>
            <person name="Tang L."/>
            <person name="Weissenberger G."/>
            <person name="Zhu Y."/>
            <person name="Hemphill L."/>
            <person name="Shang Y."/>
            <person name="Youmans B."/>
            <person name="Ayvaz T."/>
            <person name="Ross M."/>
            <person name="Santibanez J."/>
            <person name="Aqrawi P."/>
            <person name="Gross S."/>
            <person name="Joshi V."/>
            <person name="Fowler G."/>
            <person name="Nazareth L."/>
            <person name="Reid J."/>
            <person name="Worley K."/>
            <person name="Petrosino J."/>
            <person name="Highlander S."/>
            <person name="Gibbs R."/>
        </authorList>
    </citation>
    <scope>NUCLEOTIDE SEQUENCE [LARGE SCALE GENOMIC DNA]</scope>
    <source>
        <strain evidence="7 8">ATCC 43325</strain>
    </source>
</reference>
<dbReference type="SUPFAM" id="SSF141488">
    <property type="entry name" value="YdhA-like"/>
    <property type="match status" value="1"/>
</dbReference>
<evidence type="ECO:0000313" key="8">
    <source>
        <dbReference type="Proteomes" id="UP000005519"/>
    </source>
</evidence>
<sequence>MWVVLYAFFHQKSLVLLLFIVLLVCSLSKILLKELFLANFFSYSKVKGSALMSVINFIGVFMKLNKATLIATVAAALSLTAISAQASIIENSSKGELSKIIYSCEGKKTLDVIFINTDKNSFAIINQVDEMTPLEIENTASGANYKAINKNYTYELKTKGNTASLFGDGKAILKNCVTE</sequence>
<evidence type="ECO:0000313" key="7">
    <source>
        <dbReference type="EMBL" id="EEX49972.1"/>
    </source>
</evidence>
<keyword evidence="2 5" id="KW-0472">Membrane</keyword>
<accession>C9PR71</accession>
<evidence type="ECO:0000256" key="2">
    <source>
        <dbReference type="ARBA" id="ARBA00023136"/>
    </source>
</evidence>
<dbReference type="Proteomes" id="UP000005519">
    <property type="component" value="Unassembled WGS sequence"/>
</dbReference>
<feature type="transmembrane region" description="Helical" evidence="5">
    <location>
        <begin position="14"/>
        <end position="32"/>
    </location>
</feature>
<keyword evidence="8" id="KW-1185">Reference proteome</keyword>
<gene>
    <name evidence="7" type="ORF">HMPREF0621_1495</name>
</gene>
<keyword evidence="5" id="KW-0812">Transmembrane</keyword>
<organism evidence="7 8">
    <name type="scientific">Pasteurella dagmatis ATCC 43325</name>
    <dbReference type="NCBI Taxonomy" id="667128"/>
    <lineage>
        <taxon>Bacteria</taxon>
        <taxon>Pseudomonadati</taxon>
        <taxon>Pseudomonadota</taxon>
        <taxon>Gammaproteobacteria</taxon>
        <taxon>Pasteurellales</taxon>
        <taxon>Pasteurellaceae</taxon>
        <taxon>Pasteurella</taxon>
    </lineage>
</organism>
<dbReference type="AlphaFoldDB" id="C9PR71"/>
<keyword evidence="5" id="KW-1133">Transmembrane helix</keyword>
<dbReference type="RefSeq" id="WP_005762285.1">
    <property type="nucleotide sequence ID" value="NZ_GG704810.1"/>
</dbReference>
<keyword evidence="4" id="KW-0449">Lipoprotein</keyword>
<protein>
    <recommendedName>
        <fullName evidence="6">C-type lysozyme inhibitor domain-containing protein</fullName>
    </recommendedName>
</protein>
<dbReference type="InterPro" id="IPR036328">
    <property type="entry name" value="MliC_sf"/>
</dbReference>
<proteinExistence type="predicted"/>
<evidence type="ECO:0000256" key="1">
    <source>
        <dbReference type="ARBA" id="ARBA00022729"/>
    </source>
</evidence>
<dbReference type="EMBL" id="ACZR01000014">
    <property type="protein sequence ID" value="EEX49972.1"/>
    <property type="molecule type" value="Genomic_DNA"/>
</dbReference>
<keyword evidence="1" id="KW-0732">Signal</keyword>
<dbReference type="Gene3D" id="2.40.128.200">
    <property type="match status" value="1"/>
</dbReference>
<keyword evidence="3" id="KW-0564">Palmitate</keyword>